<dbReference type="OrthoDB" id="9805416at2"/>
<dbReference type="GO" id="GO:0051287">
    <property type="term" value="F:NAD binding"/>
    <property type="evidence" value="ECO:0007669"/>
    <property type="project" value="InterPro"/>
</dbReference>
<evidence type="ECO:0000259" key="5">
    <source>
        <dbReference type="Pfam" id="PF00389"/>
    </source>
</evidence>
<proteinExistence type="inferred from homology"/>
<dbReference type="Proteomes" id="UP000009885">
    <property type="component" value="Unassembled WGS sequence"/>
</dbReference>
<dbReference type="GO" id="GO:0016616">
    <property type="term" value="F:oxidoreductase activity, acting on the CH-OH group of donors, NAD or NADP as acceptor"/>
    <property type="evidence" value="ECO:0007669"/>
    <property type="project" value="InterPro"/>
</dbReference>
<dbReference type="SUPFAM" id="SSF52283">
    <property type="entry name" value="Formate/glycerate dehydrogenase catalytic domain-like"/>
    <property type="match status" value="1"/>
</dbReference>
<feature type="domain" description="D-isomer specific 2-hydroxyacid dehydrogenase catalytic" evidence="5">
    <location>
        <begin position="21"/>
        <end position="306"/>
    </location>
</feature>
<dbReference type="Pfam" id="PF02826">
    <property type="entry name" value="2-Hacid_dh_C"/>
    <property type="match status" value="1"/>
</dbReference>
<evidence type="ECO:0000313" key="7">
    <source>
        <dbReference type="EMBL" id="EKU45240.1"/>
    </source>
</evidence>
<name>K9AUT7_9STAP</name>
<dbReference type="Pfam" id="PF00389">
    <property type="entry name" value="2-Hacid_dh"/>
    <property type="match status" value="1"/>
</dbReference>
<keyword evidence="2 4" id="KW-0560">Oxidoreductase</keyword>
<keyword evidence="8" id="KW-1185">Reference proteome</keyword>
<keyword evidence="3" id="KW-0520">NAD</keyword>
<dbReference type="eggNOG" id="COG0111">
    <property type="taxonomic scope" value="Bacteria"/>
</dbReference>
<comment type="caution">
    <text evidence="7">The sequence shown here is derived from an EMBL/GenBank/DDBJ whole genome shotgun (WGS) entry which is preliminary data.</text>
</comment>
<evidence type="ECO:0000313" key="8">
    <source>
        <dbReference type="Proteomes" id="UP000009885"/>
    </source>
</evidence>
<feature type="domain" description="D-isomer specific 2-hydroxyacid dehydrogenase NAD-binding" evidence="6">
    <location>
        <begin position="106"/>
        <end position="278"/>
    </location>
</feature>
<evidence type="ECO:0000256" key="2">
    <source>
        <dbReference type="ARBA" id="ARBA00023002"/>
    </source>
</evidence>
<reference evidence="7 8" key="1">
    <citation type="journal article" date="2013" name="Genome Announc.">
        <title>Genome Sequence of Staphylococcus massiliensis Strain S46, Isolated from the Surface of Healthy Human Skin.</title>
        <authorList>
            <person name="Srivastav R."/>
            <person name="Singh A."/>
            <person name="Jangir P.K."/>
            <person name="Kumari C."/>
            <person name="Muduli S."/>
            <person name="Sharma R."/>
        </authorList>
    </citation>
    <scope>NUCLEOTIDE SEQUENCE [LARGE SCALE GENOMIC DNA]</scope>
    <source>
        <strain evidence="7 8">S46</strain>
    </source>
</reference>
<dbReference type="SUPFAM" id="SSF51735">
    <property type="entry name" value="NAD(P)-binding Rossmann-fold domains"/>
    <property type="match status" value="1"/>
</dbReference>
<dbReference type="RefSeq" id="WP_009385259.1">
    <property type="nucleotide sequence ID" value="NZ_AMSQ01000035.1"/>
</dbReference>
<dbReference type="CDD" id="cd12155">
    <property type="entry name" value="PGDH_1"/>
    <property type="match status" value="1"/>
</dbReference>
<dbReference type="InterPro" id="IPR036291">
    <property type="entry name" value="NAD(P)-bd_dom_sf"/>
</dbReference>
<evidence type="ECO:0000256" key="4">
    <source>
        <dbReference type="RuleBase" id="RU003719"/>
    </source>
</evidence>
<sequence length="317" mass="36223">MLKVVSLMRLGDVENELEENFDNVTFKFYKHPAVLDEADKEDMDILISYHEAVDETFINECPNLKWIAWFATGVNSLPMDVLKEKDIQLTNAKGVHKRQLSEFILAYILDDYKLMKASYENQTKHVYDHKMQPTLVDGERVLFLGTGTIPKHTAKILNVLGMHTIGLNTDGHSVEGFEETYSIEERHHIYHKADIIVNVLPETNETIHLLKSDDFKAMNDHTLFINVGRGTIVETQVLIDALESKEIRKAYVDVFENEPLNEDSPLFETQNLFLTAHITGNGTHNKTEAAHIFATNLKHFLNKDGLIENVVDLNKGY</sequence>
<evidence type="ECO:0000256" key="3">
    <source>
        <dbReference type="ARBA" id="ARBA00023027"/>
    </source>
</evidence>
<dbReference type="STRING" id="1229783.C273_11481"/>
<dbReference type="Gene3D" id="3.40.50.720">
    <property type="entry name" value="NAD(P)-binding Rossmann-like Domain"/>
    <property type="match status" value="2"/>
</dbReference>
<dbReference type="PANTHER" id="PTHR43333">
    <property type="entry name" value="2-HACID_DH_C DOMAIN-CONTAINING PROTEIN"/>
    <property type="match status" value="1"/>
</dbReference>
<dbReference type="PANTHER" id="PTHR43333:SF1">
    <property type="entry name" value="D-ISOMER SPECIFIC 2-HYDROXYACID DEHYDROGENASE NAD-BINDING DOMAIN-CONTAINING PROTEIN"/>
    <property type="match status" value="1"/>
</dbReference>
<comment type="similarity">
    <text evidence="1 4">Belongs to the D-isomer specific 2-hydroxyacid dehydrogenase family.</text>
</comment>
<accession>K9AUT7</accession>
<dbReference type="EMBL" id="AMSQ01000035">
    <property type="protein sequence ID" value="EKU45240.1"/>
    <property type="molecule type" value="Genomic_DNA"/>
</dbReference>
<protein>
    <submittedName>
        <fullName evidence="7">Phosphoglycerate dehydrogenase-like protein</fullName>
    </submittedName>
</protein>
<dbReference type="InterPro" id="IPR006140">
    <property type="entry name" value="D-isomer_DH_NAD-bd"/>
</dbReference>
<dbReference type="InterPro" id="IPR006139">
    <property type="entry name" value="D-isomer_2_OHA_DH_cat_dom"/>
</dbReference>
<evidence type="ECO:0000259" key="6">
    <source>
        <dbReference type="Pfam" id="PF02826"/>
    </source>
</evidence>
<gene>
    <name evidence="7" type="ORF">C273_11481</name>
</gene>
<evidence type="ECO:0000256" key="1">
    <source>
        <dbReference type="ARBA" id="ARBA00005854"/>
    </source>
</evidence>
<organism evidence="7 8">
    <name type="scientific">Staphylococcus massiliensis S46</name>
    <dbReference type="NCBI Taxonomy" id="1229783"/>
    <lineage>
        <taxon>Bacteria</taxon>
        <taxon>Bacillati</taxon>
        <taxon>Bacillota</taxon>
        <taxon>Bacilli</taxon>
        <taxon>Bacillales</taxon>
        <taxon>Staphylococcaceae</taxon>
        <taxon>Staphylococcus</taxon>
    </lineage>
</organism>
<dbReference type="AlphaFoldDB" id="K9AUT7"/>
<dbReference type="PATRIC" id="fig|1229783.3.peg.2270"/>